<proteinExistence type="predicted"/>
<keyword evidence="3" id="KW-1185">Reference proteome</keyword>
<reference evidence="3" key="1">
    <citation type="submission" date="2015-05" db="EMBL/GenBank/DDBJ databases">
        <authorList>
            <consortium name="Pathogen Informatics"/>
        </authorList>
    </citation>
    <scope>NUCLEOTIDE SEQUENCE [LARGE SCALE GENOMIC DNA]</scope>
    <source>
        <strain evidence="3">M72</strain>
    </source>
</reference>
<sequence>MKSARSFKEFEALNGISMEEVLTVFEAVSEAFPMIVAANLTKNTYTMIKDDGFLANDMPSSGKYDDLIDVGVENIHPNYQRAFLDNFSRERLLQMLGQGRKEVCVKLYQKGRGDRYQWVSTHVIRVRDKDGDVCHVCINKFLDECSSCGEQQRVCRAPY</sequence>
<dbReference type="STRING" id="301302.ERS852420_02234"/>
<gene>
    <name evidence="2" type="ORF">GMD30_11720</name>
    <name evidence="1" type="ORF">M72_08471</name>
</gene>
<evidence type="ECO:0000313" key="2">
    <source>
        <dbReference type="EMBL" id="MTR82337.1"/>
    </source>
</evidence>
<evidence type="ECO:0008006" key="5">
    <source>
        <dbReference type="Google" id="ProtNLM"/>
    </source>
</evidence>
<accession>A0A0M6WRV1</accession>
<dbReference type="EMBL" id="WNAL01000024">
    <property type="protein sequence ID" value="MTR82337.1"/>
    <property type="molecule type" value="Genomic_DNA"/>
</dbReference>
<evidence type="ECO:0000313" key="4">
    <source>
        <dbReference type="Proteomes" id="UP000446657"/>
    </source>
</evidence>
<dbReference type="AlphaFoldDB" id="A0A0M6WRV1"/>
<dbReference type="EMBL" id="CVRR01000033">
    <property type="protein sequence ID" value="CRL40148.1"/>
    <property type="molecule type" value="Genomic_DNA"/>
</dbReference>
<organism evidence="1 3">
    <name type="scientific">Roseburia faecis</name>
    <dbReference type="NCBI Taxonomy" id="301302"/>
    <lineage>
        <taxon>Bacteria</taxon>
        <taxon>Bacillati</taxon>
        <taxon>Bacillota</taxon>
        <taxon>Clostridia</taxon>
        <taxon>Lachnospirales</taxon>
        <taxon>Lachnospiraceae</taxon>
        <taxon>Roseburia</taxon>
    </lineage>
</organism>
<dbReference type="RefSeq" id="WP_022047107.1">
    <property type="nucleotide sequence ID" value="NZ_CP173697.1"/>
</dbReference>
<reference evidence="1" key="2">
    <citation type="submission" date="2015-05" db="EMBL/GenBank/DDBJ databases">
        <authorList>
            <person name="Wang D.B."/>
            <person name="Wang M."/>
        </authorList>
    </citation>
    <scope>NUCLEOTIDE SEQUENCE [LARGE SCALE GENOMIC DNA]</scope>
    <source>
        <strain evidence="1">M72</strain>
    </source>
</reference>
<reference evidence="2 4" key="3">
    <citation type="journal article" date="2019" name="Nat. Med.">
        <title>A library of human gut bacterial isolates paired with longitudinal multiomics data enables mechanistic microbiome research.</title>
        <authorList>
            <person name="Poyet M."/>
            <person name="Groussin M."/>
            <person name="Gibbons S.M."/>
            <person name="Avila-Pacheco J."/>
            <person name="Jiang X."/>
            <person name="Kearney S.M."/>
            <person name="Perrotta A.R."/>
            <person name="Berdy B."/>
            <person name="Zhao S."/>
            <person name="Lieberman T.D."/>
            <person name="Swanson P.K."/>
            <person name="Smith M."/>
            <person name="Roesemann S."/>
            <person name="Alexander J.E."/>
            <person name="Rich S.A."/>
            <person name="Livny J."/>
            <person name="Vlamakis H."/>
            <person name="Clish C."/>
            <person name="Bullock K."/>
            <person name="Deik A."/>
            <person name="Scott J."/>
            <person name="Pierce K.A."/>
            <person name="Xavier R.J."/>
            <person name="Alm E.J."/>
        </authorList>
    </citation>
    <scope>NUCLEOTIDE SEQUENCE [LARGE SCALE GENOMIC DNA]</scope>
    <source>
        <strain evidence="2 4">BIOML-A1</strain>
    </source>
</reference>
<dbReference type="OrthoDB" id="9790669at2"/>
<name>A0A0M6WRV1_9FIRM</name>
<evidence type="ECO:0000313" key="1">
    <source>
        <dbReference type="EMBL" id="CRL40148.1"/>
    </source>
</evidence>
<dbReference type="Proteomes" id="UP000049979">
    <property type="component" value="Unassembled WGS sequence"/>
</dbReference>
<evidence type="ECO:0000313" key="3">
    <source>
        <dbReference type="Proteomes" id="UP000049979"/>
    </source>
</evidence>
<dbReference type="Proteomes" id="UP000446657">
    <property type="component" value="Unassembled WGS sequence"/>
</dbReference>
<protein>
    <recommendedName>
        <fullName evidence="5">PAS fold-3 domain-containing protein</fullName>
    </recommendedName>
</protein>